<name>A0AA38GY18_TAXCH</name>
<dbReference type="InterPro" id="IPR029052">
    <property type="entry name" value="Metallo-depent_PP-like"/>
</dbReference>
<protein>
    <recommendedName>
        <fullName evidence="1">protein-serine/threonine phosphatase</fullName>
        <ecNumber evidence="1">3.1.3.16</ecNumber>
    </recommendedName>
</protein>
<keyword evidence="2" id="KW-0479">Metal-binding</keyword>
<dbReference type="EMBL" id="JAHRHJ020000001">
    <property type="protein sequence ID" value="KAH9331336.1"/>
    <property type="molecule type" value="Genomic_DNA"/>
</dbReference>
<dbReference type="Pfam" id="PF00149">
    <property type="entry name" value="Metallophos"/>
    <property type="match status" value="1"/>
</dbReference>
<dbReference type="EC" id="3.1.3.16" evidence="1"/>
<evidence type="ECO:0000256" key="1">
    <source>
        <dbReference type="ARBA" id="ARBA00013081"/>
    </source>
</evidence>
<evidence type="ECO:0000313" key="6">
    <source>
        <dbReference type="EMBL" id="KAH9331336.1"/>
    </source>
</evidence>
<feature type="domain" description="Serine/threonine specific protein phosphatases" evidence="5">
    <location>
        <begin position="1"/>
        <end position="152"/>
    </location>
</feature>
<evidence type="ECO:0000313" key="7">
    <source>
        <dbReference type="Proteomes" id="UP000824469"/>
    </source>
</evidence>
<dbReference type="InterPro" id="IPR004843">
    <property type="entry name" value="Calcineurin-like_PHP"/>
</dbReference>
<dbReference type="SUPFAM" id="SSF56300">
    <property type="entry name" value="Metallo-dependent phosphatases"/>
    <property type="match status" value="1"/>
</dbReference>
<evidence type="ECO:0000256" key="2">
    <source>
        <dbReference type="ARBA" id="ARBA00022723"/>
    </source>
</evidence>
<dbReference type="PRINTS" id="PR00114">
    <property type="entry name" value="STPHPHTASE"/>
</dbReference>
<keyword evidence="3" id="KW-0378">Hydrolase</keyword>
<gene>
    <name evidence="6" type="ORF">KI387_003444</name>
</gene>
<dbReference type="GO" id="GO:0004722">
    <property type="term" value="F:protein serine/threonine phosphatase activity"/>
    <property type="evidence" value="ECO:0007669"/>
    <property type="project" value="UniProtKB-EC"/>
</dbReference>
<dbReference type="Gene3D" id="3.60.21.10">
    <property type="match status" value="1"/>
</dbReference>
<proteinExistence type="predicted"/>
<dbReference type="InterPro" id="IPR047129">
    <property type="entry name" value="PPA2-like"/>
</dbReference>
<organism evidence="6 7">
    <name type="scientific">Taxus chinensis</name>
    <name type="common">Chinese yew</name>
    <name type="synonym">Taxus wallichiana var. chinensis</name>
    <dbReference type="NCBI Taxonomy" id="29808"/>
    <lineage>
        <taxon>Eukaryota</taxon>
        <taxon>Viridiplantae</taxon>
        <taxon>Streptophyta</taxon>
        <taxon>Embryophyta</taxon>
        <taxon>Tracheophyta</taxon>
        <taxon>Spermatophyta</taxon>
        <taxon>Pinopsida</taxon>
        <taxon>Pinidae</taxon>
        <taxon>Conifers II</taxon>
        <taxon>Cupressales</taxon>
        <taxon>Taxaceae</taxon>
        <taxon>Taxus</taxon>
    </lineage>
</organism>
<dbReference type="SMART" id="SM00156">
    <property type="entry name" value="PP2Ac"/>
    <property type="match status" value="1"/>
</dbReference>
<dbReference type="AlphaFoldDB" id="A0AA38GY18"/>
<evidence type="ECO:0000256" key="3">
    <source>
        <dbReference type="ARBA" id="ARBA00022801"/>
    </source>
</evidence>
<reference evidence="6 7" key="1">
    <citation type="journal article" date="2021" name="Nat. Plants">
        <title>The Taxus genome provides insights into paclitaxel biosynthesis.</title>
        <authorList>
            <person name="Xiong X."/>
            <person name="Gou J."/>
            <person name="Liao Q."/>
            <person name="Li Y."/>
            <person name="Zhou Q."/>
            <person name="Bi G."/>
            <person name="Li C."/>
            <person name="Du R."/>
            <person name="Wang X."/>
            <person name="Sun T."/>
            <person name="Guo L."/>
            <person name="Liang H."/>
            <person name="Lu P."/>
            <person name="Wu Y."/>
            <person name="Zhang Z."/>
            <person name="Ro D.K."/>
            <person name="Shang Y."/>
            <person name="Huang S."/>
            <person name="Yan J."/>
        </authorList>
    </citation>
    <scope>NUCLEOTIDE SEQUENCE [LARGE SCALE GENOMIC DNA]</scope>
    <source>
        <strain evidence="6">Ta-2019</strain>
    </source>
</reference>
<evidence type="ECO:0000256" key="4">
    <source>
        <dbReference type="ARBA" id="ARBA00023211"/>
    </source>
</evidence>
<accession>A0AA38GY18</accession>
<sequence length="164" mass="18633">SMDFMMSARGSMGMQMRGDFALMYLITSPCQQSSTDGIRVIERHCEIPHEGPFCDLMWSDPEDIETWAVSPRGAGWLFGSRVTSEFNHINDLELVCRAHQLVQEGLKYMFEDKGLVTVWSAPNYCYRCGNVASILSFNENMERDVKFFTETEENNSMMGARTAG</sequence>
<feature type="non-terminal residue" evidence="6">
    <location>
        <position position="1"/>
    </location>
</feature>
<dbReference type="OMA" id="HESERMN"/>
<feature type="non-terminal residue" evidence="6">
    <location>
        <position position="164"/>
    </location>
</feature>
<dbReference type="Proteomes" id="UP000824469">
    <property type="component" value="Unassembled WGS sequence"/>
</dbReference>
<comment type="caution">
    <text evidence="6">The sequence shown here is derived from an EMBL/GenBank/DDBJ whole genome shotgun (WGS) entry which is preliminary data.</text>
</comment>
<evidence type="ECO:0000259" key="5">
    <source>
        <dbReference type="SMART" id="SM00156"/>
    </source>
</evidence>
<dbReference type="GO" id="GO:0046872">
    <property type="term" value="F:metal ion binding"/>
    <property type="evidence" value="ECO:0007669"/>
    <property type="project" value="UniProtKB-KW"/>
</dbReference>
<dbReference type="PANTHER" id="PTHR45619">
    <property type="entry name" value="SERINE/THREONINE-PROTEIN PHOSPHATASE PP2A-RELATED"/>
    <property type="match status" value="1"/>
</dbReference>
<dbReference type="InterPro" id="IPR006186">
    <property type="entry name" value="Ser/Thr-sp_prot-phosphatase"/>
</dbReference>
<keyword evidence="4" id="KW-0464">Manganese</keyword>
<keyword evidence="7" id="KW-1185">Reference proteome</keyword>